<dbReference type="InterPro" id="IPR008915">
    <property type="entry name" value="Peptidase_M50"/>
</dbReference>
<keyword evidence="10 11" id="KW-0472">Membrane</keyword>
<keyword evidence="6 11" id="KW-0378">Hydrolase</keyword>
<sequence length="369" mass="40351">MIESPGFLFTVMAFLLVIGPLVFVHEMGHYLVARWFGTRVEKFSIGFGREIVGWTDKRGTRWKVGWMPLGGYVQFKGDMNAASQPDPELAKLPEAERDGLFQFKPVWQRFLIILAGPMINLVFAFVLFMGLLGTYGQAQNPAVVTALQEGLPADEAGFELGDRVVAVDGRAVERFADLATYVSLRPGQEMAFDVVRDGMPVEIVATTLDVTEADRFGNEARIGRIGIYGTAIEMQPLGIAELPGAAMDQTVGGLEMIVVGLGQIVSGQRSIEELGGPLKIGQISGQAASLGLYAFLVFMAMISINLGFINLLPIPMLDGGHLVFYAAEAVRRKPIKPEAQEWAFRMGLAVLLGFMVMVTVIDLRSFDLW</sequence>
<evidence type="ECO:0000256" key="3">
    <source>
        <dbReference type="ARBA" id="ARBA00007931"/>
    </source>
</evidence>
<keyword evidence="11" id="KW-0479">Metal-binding</keyword>
<protein>
    <recommendedName>
        <fullName evidence="11">Zinc metalloprotease</fullName>
        <ecNumber evidence="11">3.4.24.-</ecNumber>
    </recommendedName>
</protein>
<evidence type="ECO:0000256" key="4">
    <source>
        <dbReference type="ARBA" id="ARBA00022670"/>
    </source>
</evidence>
<dbReference type="InterPro" id="IPR001478">
    <property type="entry name" value="PDZ"/>
</dbReference>
<keyword evidence="8 11" id="KW-1133">Transmembrane helix</keyword>
<feature type="transmembrane region" description="Helical" evidence="11">
    <location>
        <begin position="6"/>
        <end position="24"/>
    </location>
</feature>
<evidence type="ECO:0000256" key="1">
    <source>
        <dbReference type="ARBA" id="ARBA00001947"/>
    </source>
</evidence>
<dbReference type="AlphaFoldDB" id="A0A842HZP4"/>
<keyword evidence="5 11" id="KW-0812">Transmembrane</keyword>
<feature type="domain" description="PDZ" evidence="12">
    <location>
        <begin position="130"/>
        <end position="198"/>
    </location>
</feature>
<feature type="transmembrane region" description="Helical" evidence="11">
    <location>
        <begin position="342"/>
        <end position="361"/>
    </location>
</feature>
<dbReference type="EMBL" id="JACJVJ010000002">
    <property type="protein sequence ID" value="MBC2777849.1"/>
    <property type="molecule type" value="Genomic_DNA"/>
</dbReference>
<feature type="transmembrane region" description="Helical" evidence="11">
    <location>
        <begin position="290"/>
        <end position="312"/>
    </location>
</feature>
<dbReference type="InterPro" id="IPR036034">
    <property type="entry name" value="PDZ_sf"/>
</dbReference>
<dbReference type="EC" id="3.4.24.-" evidence="11"/>
<dbReference type="GO" id="GO:0046872">
    <property type="term" value="F:metal ion binding"/>
    <property type="evidence" value="ECO:0007669"/>
    <property type="project" value="UniProtKB-KW"/>
</dbReference>
<dbReference type="SUPFAM" id="SSF50156">
    <property type="entry name" value="PDZ domain-like"/>
    <property type="match status" value="1"/>
</dbReference>
<dbReference type="InterPro" id="IPR004387">
    <property type="entry name" value="Pept_M50_Zn"/>
</dbReference>
<dbReference type="Pfam" id="PF17820">
    <property type="entry name" value="PDZ_6"/>
    <property type="match status" value="1"/>
</dbReference>
<dbReference type="InterPro" id="IPR041489">
    <property type="entry name" value="PDZ_6"/>
</dbReference>
<evidence type="ECO:0000313" key="14">
    <source>
        <dbReference type="Proteomes" id="UP000564378"/>
    </source>
</evidence>
<gene>
    <name evidence="13" type="primary">rseP</name>
    <name evidence="13" type="ORF">H6P80_09470</name>
</gene>
<evidence type="ECO:0000256" key="7">
    <source>
        <dbReference type="ARBA" id="ARBA00022833"/>
    </source>
</evidence>
<dbReference type="Gene3D" id="2.30.42.10">
    <property type="match status" value="1"/>
</dbReference>
<evidence type="ECO:0000256" key="5">
    <source>
        <dbReference type="ARBA" id="ARBA00022692"/>
    </source>
</evidence>
<evidence type="ECO:0000256" key="10">
    <source>
        <dbReference type="ARBA" id="ARBA00023136"/>
    </source>
</evidence>
<evidence type="ECO:0000256" key="11">
    <source>
        <dbReference type="RuleBase" id="RU362031"/>
    </source>
</evidence>
<dbReference type="CDD" id="cd06163">
    <property type="entry name" value="S2P-M50_PDZ_RseP-like"/>
    <property type="match status" value="1"/>
</dbReference>
<keyword evidence="7 11" id="KW-0862">Zinc</keyword>
<evidence type="ECO:0000256" key="2">
    <source>
        <dbReference type="ARBA" id="ARBA00004141"/>
    </source>
</evidence>
<dbReference type="GO" id="GO:0006508">
    <property type="term" value="P:proteolysis"/>
    <property type="evidence" value="ECO:0007669"/>
    <property type="project" value="UniProtKB-KW"/>
</dbReference>
<name>A0A842HZP4_9SPHN</name>
<dbReference type="NCBIfam" id="TIGR00054">
    <property type="entry name" value="RIP metalloprotease RseP"/>
    <property type="match status" value="1"/>
</dbReference>
<evidence type="ECO:0000256" key="9">
    <source>
        <dbReference type="ARBA" id="ARBA00023049"/>
    </source>
</evidence>
<keyword evidence="14" id="KW-1185">Reference proteome</keyword>
<evidence type="ECO:0000256" key="8">
    <source>
        <dbReference type="ARBA" id="ARBA00022989"/>
    </source>
</evidence>
<reference evidence="13 14" key="1">
    <citation type="submission" date="2020-08" db="EMBL/GenBank/DDBJ databases">
        <title>Draft genome sequence of Parasphingopyxis sp. GrpM-11.</title>
        <authorList>
            <person name="Oh J."/>
            <person name="Roh D.-H."/>
        </authorList>
    </citation>
    <scope>NUCLEOTIDE SEQUENCE [LARGE SCALE GENOMIC DNA]</scope>
    <source>
        <strain evidence="13 14">GrpM-11</strain>
    </source>
</reference>
<evidence type="ECO:0000256" key="6">
    <source>
        <dbReference type="ARBA" id="ARBA00022801"/>
    </source>
</evidence>
<dbReference type="SMART" id="SM00228">
    <property type="entry name" value="PDZ"/>
    <property type="match status" value="1"/>
</dbReference>
<keyword evidence="9 11" id="KW-0482">Metalloprotease</keyword>
<dbReference type="Pfam" id="PF02163">
    <property type="entry name" value="Peptidase_M50"/>
    <property type="match status" value="1"/>
</dbReference>
<dbReference type="RefSeq" id="WP_185801158.1">
    <property type="nucleotide sequence ID" value="NZ_JACJVJ010000002.1"/>
</dbReference>
<dbReference type="Proteomes" id="UP000564378">
    <property type="component" value="Unassembled WGS sequence"/>
</dbReference>
<feature type="transmembrane region" description="Helical" evidence="11">
    <location>
        <begin position="110"/>
        <end position="132"/>
    </location>
</feature>
<comment type="caution">
    <text evidence="13">The sequence shown here is derived from an EMBL/GenBank/DDBJ whole genome shotgun (WGS) entry which is preliminary data.</text>
</comment>
<dbReference type="PANTHER" id="PTHR42837">
    <property type="entry name" value="REGULATOR OF SIGMA-E PROTEASE RSEP"/>
    <property type="match status" value="1"/>
</dbReference>
<accession>A0A842HZP4</accession>
<evidence type="ECO:0000259" key="12">
    <source>
        <dbReference type="SMART" id="SM00228"/>
    </source>
</evidence>
<proteinExistence type="inferred from homology"/>
<dbReference type="PANTHER" id="PTHR42837:SF2">
    <property type="entry name" value="MEMBRANE METALLOPROTEASE ARASP2, CHLOROPLASTIC-RELATED"/>
    <property type="match status" value="1"/>
</dbReference>
<dbReference type="GO" id="GO:0016020">
    <property type="term" value="C:membrane"/>
    <property type="evidence" value="ECO:0007669"/>
    <property type="project" value="UniProtKB-SubCell"/>
</dbReference>
<organism evidence="13 14">
    <name type="scientific">Parasphingopyxis marina</name>
    <dbReference type="NCBI Taxonomy" id="2761622"/>
    <lineage>
        <taxon>Bacteria</taxon>
        <taxon>Pseudomonadati</taxon>
        <taxon>Pseudomonadota</taxon>
        <taxon>Alphaproteobacteria</taxon>
        <taxon>Sphingomonadales</taxon>
        <taxon>Sphingomonadaceae</taxon>
        <taxon>Parasphingopyxis</taxon>
    </lineage>
</organism>
<comment type="cofactor">
    <cofactor evidence="1 11">
        <name>Zn(2+)</name>
        <dbReference type="ChEBI" id="CHEBI:29105"/>
    </cofactor>
</comment>
<comment type="similarity">
    <text evidence="3 11">Belongs to the peptidase M50B family.</text>
</comment>
<keyword evidence="4 13" id="KW-0645">Protease</keyword>
<comment type="subcellular location">
    <subcellularLocation>
        <location evidence="2">Membrane</location>
        <topology evidence="2">Multi-pass membrane protein</topology>
    </subcellularLocation>
</comment>
<evidence type="ECO:0000313" key="13">
    <source>
        <dbReference type="EMBL" id="MBC2777849.1"/>
    </source>
</evidence>
<dbReference type="GO" id="GO:0004222">
    <property type="term" value="F:metalloendopeptidase activity"/>
    <property type="evidence" value="ECO:0007669"/>
    <property type="project" value="InterPro"/>
</dbReference>